<keyword evidence="2" id="KW-1185">Reference proteome</keyword>
<reference evidence="1" key="2">
    <citation type="submission" date="2018-08" db="UniProtKB">
        <authorList>
            <consortium name="EnsemblPlants"/>
        </authorList>
    </citation>
    <scope>IDENTIFICATION</scope>
    <source>
        <strain evidence="1">Yugu1</strain>
    </source>
</reference>
<dbReference type="HOGENOM" id="CLU_3000078_0_0_1"/>
<name>K3ZKX8_SETIT</name>
<organism evidence="1 2">
    <name type="scientific">Setaria italica</name>
    <name type="common">Foxtail millet</name>
    <name type="synonym">Panicum italicum</name>
    <dbReference type="NCBI Taxonomy" id="4555"/>
    <lineage>
        <taxon>Eukaryota</taxon>
        <taxon>Viridiplantae</taxon>
        <taxon>Streptophyta</taxon>
        <taxon>Embryophyta</taxon>
        <taxon>Tracheophyta</taxon>
        <taxon>Spermatophyta</taxon>
        <taxon>Magnoliopsida</taxon>
        <taxon>Liliopsida</taxon>
        <taxon>Poales</taxon>
        <taxon>Poaceae</taxon>
        <taxon>PACMAD clade</taxon>
        <taxon>Panicoideae</taxon>
        <taxon>Panicodae</taxon>
        <taxon>Paniceae</taxon>
        <taxon>Cenchrinae</taxon>
        <taxon>Setaria</taxon>
    </lineage>
</organism>
<protein>
    <submittedName>
        <fullName evidence="1">Uncharacterized protein</fullName>
    </submittedName>
</protein>
<dbReference type="EnsemblPlants" id="KQK95006">
    <property type="protein sequence ID" value="KQK95006"/>
    <property type="gene ID" value="SETIT_027234mg"/>
</dbReference>
<evidence type="ECO:0000313" key="1">
    <source>
        <dbReference type="EnsemblPlants" id="KQK95006"/>
    </source>
</evidence>
<dbReference type="AlphaFoldDB" id="K3ZKX8"/>
<dbReference type="EMBL" id="AGNK02005054">
    <property type="status" value="NOT_ANNOTATED_CDS"/>
    <property type="molecule type" value="Genomic_DNA"/>
</dbReference>
<accession>K3ZKX8</accession>
<dbReference type="Gramene" id="KQK95006">
    <property type="protein sequence ID" value="KQK95006"/>
    <property type="gene ID" value="SETIT_027234mg"/>
</dbReference>
<evidence type="ECO:0000313" key="2">
    <source>
        <dbReference type="Proteomes" id="UP000004995"/>
    </source>
</evidence>
<proteinExistence type="predicted"/>
<reference evidence="2" key="1">
    <citation type="journal article" date="2012" name="Nat. Biotechnol.">
        <title>Reference genome sequence of the model plant Setaria.</title>
        <authorList>
            <person name="Bennetzen J.L."/>
            <person name="Schmutz J."/>
            <person name="Wang H."/>
            <person name="Percifield R."/>
            <person name="Hawkins J."/>
            <person name="Pontaroli A.C."/>
            <person name="Estep M."/>
            <person name="Feng L."/>
            <person name="Vaughn J.N."/>
            <person name="Grimwood J."/>
            <person name="Jenkins J."/>
            <person name="Barry K."/>
            <person name="Lindquist E."/>
            <person name="Hellsten U."/>
            <person name="Deshpande S."/>
            <person name="Wang X."/>
            <person name="Wu X."/>
            <person name="Mitros T."/>
            <person name="Triplett J."/>
            <person name="Yang X."/>
            <person name="Ye C.Y."/>
            <person name="Mauro-Herrera M."/>
            <person name="Wang L."/>
            <person name="Li P."/>
            <person name="Sharma M."/>
            <person name="Sharma R."/>
            <person name="Ronald P.C."/>
            <person name="Panaud O."/>
            <person name="Kellogg E.A."/>
            <person name="Brutnell T.P."/>
            <person name="Doust A.N."/>
            <person name="Tuskan G.A."/>
            <person name="Rokhsar D."/>
            <person name="Devos K.M."/>
        </authorList>
    </citation>
    <scope>NUCLEOTIDE SEQUENCE [LARGE SCALE GENOMIC DNA]</scope>
    <source>
        <strain evidence="2">cv. Yugu1</strain>
    </source>
</reference>
<sequence>MWSHNDTSSISGRTLCVYSFVSLACTRNVCWKVCYDTNNVKCCCSSTRALAWLFSSP</sequence>
<dbReference type="Proteomes" id="UP000004995">
    <property type="component" value="Unassembled WGS sequence"/>
</dbReference>
<dbReference type="InParanoid" id="K3ZKX8"/>